<dbReference type="EMBL" id="QXDC01000002">
    <property type="protein sequence ID" value="RIA46098.1"/>
    <property type="molecule type" value="Genomic_DNA"/>
</dbReference>
<evidence type="ECO:0000256" key="6">
    <source>
        <dbReference type="SAM" id="Phobius"/>
    </source>
</evidence>
<organism evidence="8 9">
    <name type="scientific">Hephaestia caeni</name>
    <dbReference type="NCBI Taxonomy" id="645617"/>
    <lineage>
        <taxon>Bacteria</taxon>
        <taxon>Pseudomonadati</taxon>
        <taxon>Pseudomonadota</taxon>
        <taxon>Alphaproteobacteria</taxon>
        <taxon>Sphingomonadales</taxon>
        <taxon>Sphingomonadaceae</taxon>
        <taxon>Hephaestia</taxon>
    </lineage>
</organism>
<gene>
    <name evidence="8" type="ORF">DFR49_0629</name>
</gene>
<feature type="region of interest" description="Disordered" evidence="5">
    <location>
        <begin position="283"/>
        <end position="305"/>
    </location>
</feature>
<evidence type="ECO:0000256" key="5">
    <source>
        <dbReference type="SAM" id="MobiDB-lite"/>
    </source>
</evidence>
<keyword evidence="6" id="KW-1133">Transmembrane helix</keyword>
<evidence type="ECO:0000313" key="8">
    <source>
        <dbReference type="EMBL" id="RIA46098.1"/>
    </source>
</evidence>
<dbReference type="GO" id="GO:0008360">
    <property type="term" value="P:regulation of cell shape"/>
    <property type="evidence" value="ECO:0007669"/>
    <property type="project" value="UniProtKB-KW"/>
</dbReference>
<keyword evidence="6" id="KW-0812">Transmembrane</keyword>
<dbReference type="RefSeq" id="WP_119034422.1">
    <property type="nucleotide sequence ID" value="NZ_QXDC01000002.1"/>
</dbReference>
<dbReference type="Proteomes" id="UP000266568">
    <property type="component" value="Unassembled WGS sequence"/>
</dbReference>
<dbReference type="OrthoDB" id="8478127at2"/>
<dbReference type="InterPro" id="IPR055342">
    <property type="entry name" value="MreC_beta-barrel_core"/>
</dbReference>
<comment type="caution">
    <text evidence="8">The sequence shown here is derived from an EMBL/GenBank/DDBJ whole genome shotgun (WGS) entry which is preliminary data.</text>
</comment>
<dbReference type="InterPro" id="IPR007221">
    <property type="entry name" value="MreC"/>
</dbReference>
<accession>A0A397PAV9</accession>
<evidence type="ECO:0000256" key="3">
    <source>
        <dbReference type="ARBA" id="ARBA00022960"/>
    </source>
</evidence>
<keyword evidence="6" id="KW-0472">Membrane</keyword>
<feature type="domain" description="Rod shape-determining protein MreC beta-barrel core" evidence="7">
    <location>
        <begin position="135"/>
        <end position="270"/>
    </location>
</feature>
<evidence type="ECO:0000256" key="2">
    <source>
        <dbReference type="ARBA" id="ARBA00013855"/>
    </source>
</evidence>
<dbReference type="PANTHER" id="PTHR34138">
    <property type="entry name" value="CELL SHAPE-DETERMINING PROTEIN MREC"/>
    <property type="match status" value="1"/>
</dbReference>
<sequence length="305" mass="32056">MAPPKNRRPGFSRRAQYGLFLGYVIAAAGALVGAILLVVSAIDPTGFASLRMAAAEATAPVSTAFSSVTRGLVSIPQAIGDHFGTVSENRRLKKQITDNRELLMRARTLAYDNRRLKTLLALRERTSDAVAVARIVSSSASSTRRFGLLNAGRSQGVREGQPVRGPEGLIGRVLEAGPDVARILFITDPDSVVPVRRTRDGLPAIATGRGDGLVEIKPVSMGDPLPKPGDVLMSSGTGGIYPPDIPVARVLRVGRDSAIARPFAQPGTLDVAMVQRAFFPLPPPLPPSQNAPAAGAMPPTPAPTP</sequence>
<comment type="similarity">
    <text evidence="1">Belongs to the MreC family.</text>
</comment>
<dbReference type="AlphaFoldDB" id="A0A397PAV9"/>
<evidence type="ECO:0000313" key="9">
    <source>
        <dbReference type="Proteomes" id="UP000266568"/>
    </source>
</evidence>
<evidence type="ECO:0000256" key="1">
    <source>
        <dbReference type="ARBA" id="ARBA00009369"/>
    </source>
</evidence>
<dbReference type="Pfam" id="PF04085">
    <property type="entry name" value="MreC"/>
    <property type="match status" value="1"/>
</dbReference>
<dbReference type="PANTHER" id="PTHR34138:SF1">
    <property type="entry name" value="CELL SHAPE-DETERMINING PROTEIN MREC"/>
    <property type="match status" value="1"/>
</dbReference>
<proteinExistence type="inferred from homology"/>
<evidence type="ECO:0000256" key="4">
    <source>
        <dbReference type="ARBA" id="ARBA00032089"/>
    </source>
</evidence>
<protein>
    <recommendedName>
        <fullName evidence="2">Cell shape-determining protein MreC</fullName>
    </recommendedName>
    <alternativeName>
        <fullName evidence="4">Cell shape protein MreC</fullName>
    </alternativeName>
</protein>
<name>A0A397PAV9_9SPHN</name>
<keyword evidence="3" id="KW-0133">Cell shape</keyword>
<dbReference type="GO" id="GO:0005886">
    <property type="term" value="C:plasma membrane"/>
    <property type="evidence" value="ECO:0007669"/>
    <property type="project" value="TreeGrafter"/>
</dbReference>
<dbReference type="InterPro" id="IPR042175">
    <property type="entry name" value="Cell/Rod_MreC_2"/>
</dbReference>
<dbReference type="Gene3D" id="2.40.10.340">
    <property type="entry name" value="Rod shape-determining protein MreC, domain 1"/>
    <property type="match status" value="1"/>
</dbReference>
<dbReference type="InterPro" id="IPR042177">
    <property type="entry name" value="Cell/Rod_1"/>
</dbReference>
<reference evidence="8 9" key="1">
    <citation type="submission" date="2018-08" db="EMBL/GenBank/DDBJ databases">
        <title>Genomic Encyclopedia of Type Strains, Phase IV (KMG-IV): sequencing the most valuable type-strain genomes for metagenomic binning, comparative biology and taxonomic classification.</title>
        <authorList>
            <person name="Goeker M."/>
        </authorList>
    </citation>
    <scope>NUCLEOTIDE SEQUENCE [LARGE SCALE GENOMIC DNA]</scope>
    <source>
        <strain evidence="8 9">DSM 25527</strain>
    </source>
</reference>
<feature type="transmembrane region" description="Helical" evidence="6">
    <location>
        <begin position="20"/>
        <end position="42"/>
    </location>
</feature>
<dbReference type="Gene3D" id="2.40.10.350">
    <property type="entry name" value="Rod shape-determining protein MreC, domain 2"/>
    <property type="match status" value="1"/>
</dbReference>
<keyword evidence="9" id="KW-1185">Reference proteome</keyword>
<evidence type="ECO:0000259" key="7">
    <source>
        <dbReference type="Pfam" id="PF04085"/>
    </source>
</evidence>